<comment type="subcellular location">
    <subcellularLocation>
        <location evidence="1">Membrane</location>
    </subcellularLocation>
</comment>
<gene>
    <name evidence="4" type="ORF">DN757_07725</name>
</gene>
<dbReference type="Proteomes" id="UP000249204">
    <property type="component" value="Unassembled WGS sequence"/>
</dbReference>
<protein>
    <submittedName>
        <fullName evidence="4">Penicillin-binding protein</fullName>
    </submittedName>
</protein>
<comment type="caution">
    <text evidence="4">The sequence shown here is derived from an EMBL/GenBank/DDBJ whole genome shotgun (WGS) entry which is preliminary data.</text>
</comment>
<evidence type="ECO:0000259" key="3">
    <source>
        <dbReference type="Pfam" id="PF00144"/>
    </source>
</evidence>
<dbReference type="GO" id="GO:0016020">
    <property type="term" value="C:membrane"/>
    <property type="evidence" value="ECO:0007669"/>
    <property type="project" value="UniProtKB-SubCell"/>
</dbReference>
<dbReference type="Gene3D" id="3.40.710.10">
    <property type="entry name" value="DD-peptidase/beta-lactamase superfamily"/>
    <property type="match status" value="1"/>
</dbReference>
<dbReference type="Pfam" id="PF00144">
    <property type="entry name" value="Beta-lactamase"/>
    <property type="match status" value="1"/>
</dbReference>
<evidence type="ECO:0000313" key="5">
    <source>
        <dbReference type="Proteomes" id="UP000249204"/>
    </source>
</evidence>
<dbReference type="InterPro" id="IPR012338">
    <property type="entry name" value="Beta-lactam/transpept-like"/>
</dbReference>
<dbReference type="PANTHER" id="PTHR46825:SF11">
    <property type="entry name" value="PENICILLIN-BINDING PROTEIN 4"/>
    <property type="match status" value="1"/>
</dbReference>
<reference evidence="4 5" key="1">
    <citation type="submission" date="2018-06" db="EMBL/GenBank/DDBJ databases">
        <title>Isolation of heavy metals resistant Paenibacillus silvae NC2 from Gold-Copper mine in ZiJin, China.</title>
        <authorList>
            <person name="Xu J."/>
            <person name="Mazhar H.S."/>
            <person name="Rensing C."/>
        </authorList>
    </citation>
    <scope>NUCLEOTIDE SEQUENCE [LARGE SCALE GENOMIC DNA]</scope>
    <source>
        <strain evidence="4 5">NC2</strain>
    </source>
</reference>
<dbReference type="PANTHER" id="PTHR46825">
    <property type="entry name" value="D-ALANYL-D-ALANINE-CARBOXYPEPTIDASE/ENDOPEPTIDASE AMPH"/>
    <property type="match status" value="1"/>
</dbReference>
<evidence type="ECO:0000256" key="1">
    <source>
        <dbReference type="ARBA" id="ARBA00004370"/>
    </source>
</evidence>
<evidence type="ECO:0000313" key="4">
    <source>
        <dbReference type="EMBL" id="PZT56193.1"/>
    </source>
</evidence>
<dbReference type="SUPFAM" id="SSF56601">
    <property type="entry name" value="beta-lactamase/transpeptidase-like"/>
    <property type="match status" value="1"/>
</dbReference>
<sequence length="333" mass="38515">MRGDESLRTIESEIHDYFTSLEKNEEFSGSVLISKDEKVWFNRAYNFANREHQVKNTPETKFRIGSITKQFTAMAIMILQEHGELDVADHVSKFIPSYKYGDHIKLHHLLTHSSGIPNITQLPDIKRLMKQPTTTEQTVRLIMDLEPEFVPNTKFQYSNSGYILLAYIIEKTTGLTYEEFLSNQIFSPLGMKNSGCDNHKAIISNRAQGYEYDNGIVNAEYIDMSFPLGGGNLYSTTEDLFKWDQSLYTERLVTRESLETIFTPHRFGYGYGWFMDGNQDRRKLFHGGGIVGFKNEITRYVDDRITILLLNNLSTTNVEEIRNKLTTILFQKH</sequence>
<evidence type="ECO:0000256" key="2">
    <source>
        <dbReference type="ARBA" id="ARBA00023136"/>
    </source>
</evidence>
<organism evidence="4 5">
    <name type="scientific">Paenibacillus silvae</name>
    <dbReference type="NCBI Taxonomy" id="1325358"/>
    <lineage>
        <taxon>Bacteria</taxon>
        <taxon>Bacillati</taxon>
        <taxon>Bacillota</taxon>
        <taxon>Bacilli</taxon>
        <taxon>Bacillales</taxon>
        <taxon>Paenibacillaceae</taxon>
        <taxon>Paenibacillus</taxon>
    </lineage>
</organism>
<name>A0A2W6QG10_9BACL</name>
<dbReference type="EMBL" id="QKWW01000022">
    <property type="protein sequence ID" value="PZT56193.1"/>
    <property type="molecule type" value="Genomic_DNA"/>
</dbReference>
<dbReference type="AlphaFoldDB" id="A0A2W6QG10"/>
<dbReference type="InterPro" id="IPR001466">
    <property type="entry name" value="Beta-lactam-related"/>
</dbReference>
<accession>A0A2W6QG10</accession>
<proteinExistence type="predicted"/>
<feature type="domain" description="Beta-lactamase-related" evidence="3">
    <location>
        <begin position="28"/>
        <end position="323"/>
    </location>
</feature>
<dbReference type="InterPro" id="IPR050491">
    <property type="entry name" value="AmpC-like"/>
</dbReference>
<keyword evidence="2" id="KW-0472">Membrane</keyword>